<reference evidence="2" key="1">
    <citation type="submission" date="2022-11" db="UniProtKB">
        <authorList>
            <consortium name="WormBaseParasite"/>
        </authorList>
    </citation>
    <scope>IDENTIFICATION</scope>
</reference>
<dbReference type="AlphaFoldDB" id="A0A915J6K4"/>
<proteinExistence type="predicted"/>
<dbReference type="Proteomes" id="UP000887565">
    <property type="component" value="Unplaced"/>
</dbReference>
<organism evidence="1 2">
    <name type="scientific">Romanomermis culicivorax</name>
    <name type="common">Nematode worm</name>
    <dbReference type="NCBI Taxonomy" id="13658"/>
    <lineage>
        <taxon>Eukaryota</taxon>
        <taxon>Metazoa</taxon>
        <taxon>Ecdysozoa</taxon>
        <taxon>Nematoda</taxon>
        <taxon>Enoplea</taxon>
        <taxon>Dorylaimia</taxon>
        <taxon>Mermithida</taxon>
        <taxon>Mermithoidea</taxon>
        <taxon>Mermithidae</taxon>
        <taxon>Romanomermis</taxon>
    </lineage>
</organism>
<dbReference type="WBParaSite" id="nRc.2.0.1.t21770-RA">
    <property type="protein sequence ID" value="nRc.2.0.1.t21770-RA"/>
    <property type="gene ID" value="nRc.2.0.1.g21770"/>
</dbReference>
<keyword evidence="1" id="KW-1185">Reference proteome</keyword>
<evidence type="ECO:0000313" key="2">
    <source>
        <dbReference type="WBParaSite" id="nRc.2.0.1.t21770-RA"/>
    </source>
</evidence>
<protein>
    <submittedName>
        <fullName evidence="2">Uncharacterized protein</fullName>
    </submittedName>
</protein>
<evidence type="ECO:0000313" key="1">
    <source>
        <dbReference type="Proteomes" id="UP000887565"/>
    </source>
</evidence>
<accession>A0A915J6K4</accession>
<sequence>MIVPTDQRSALAQYCSDMMTSGAFRLQHNDKSRNSQVGGHPDSDSVRVAVVLIPITSLTITHLFPIP</sequence>
<name>A0A915J6K4_ROMCU</name>